<dbReference type="GO" id="GO:0006487">
    <property type="term" value="P:protein N-linked glycosylation"/>
    <property type="evidence" value="ECO:0007669"/>
    <property type="project" value="TreeGrafter"/>
</dbReference>
<dbReference type="STRING" id="996166.SAMN05192554_102113"/>
<dbReference type="GO" id="GO:0016740">
    <property type="term" value="F:transferase activity"/>
    <property type="evidence" value="ECO:0007669"/>
    <property type="project" value="UniProtKB-KW"/>
</dbReference>
<accession>A0A1G9T3N0</accession>
<dbReference type="InterPro" id="IPR001173">
    <property type="entry name" value="Glyco_trans_2-like"/>
</dbReference>
<sequence length="260" mass="28007">MSRSVGVVIPAYEPVVDSLVDYLHALHDHLDPATVRVELDAPDAATVAALEDEPCTVHAVDRRRGKGAAITCGFEALDTDVLAFADADGATPAESIVDVVQPVVDGSTKLSVGSRRHPDANVLSHQTVARRYLGDGFAFLARTLLSVPLYDFQCGAKAIDAEAWASVRDHLYEPGFAWDIELVAMAGALGYEPVEVPVTWEDQPESTVSPVGTTLELGVSLLKSRHRVKRLQGSGLHRFVASRRSTRLSLVDRLGAETDE</sequence>
<evidence type="ECO:0000259" key="1">
    <source>
        <dbReference type="Pfam" id="PF00535"/>
    </source>
</evidence>
<dbReference type="SUPFAM" id="SSF53448">
    <property type="entry name" value="Nucleotide-diphospho-sugar transferases"/>
    <property type="match status" value="1"/>
</dbReference>
<evidence type="ECO:0000313" key="3">
    <source>
        <dbReference type="Proteomes" id="UP000199370"/>
    </source>
</evidence>
<dbReference type="Pfam" id="PF00535">
    <property type="entry name" value="Glycos_transf_2"/>
    <property type="match status" value="1"/>
</dbReference>
<dbReference type="PANTHER" id="PTHR10859">
    <property type="entry name" value="GLYCOSYL TRANSFERASE"/>
    <property type="match status" value="1"/>
</dbReference>
<dbReference type="AlphaFoldDB" id="A0A1G9T3N0"/>
<dbReference type="Gene3D" id="3.90.550.10">
    <property type="entry name" value="Spore Coat Polysaccharide Biosynthesis Protein SpsA, Chain A"/>
    <property type="match status" value="1"/>
</dbReference>
<organism evidence="2 3">
    <name type="scientific">Haloarchaeobius iranensis</name>
    <dbReference type="NCBI Taxonomy" id="996166"/>
    <lineage>
        <taxon>Archaea</taxon>
        <taxon>Methanobacteriati</taxon>
        <taxon>Methanobacteriota</taxon>
        <taxon>Stenosarchaea group</taxon>
        <taxon>Halobacteria</taxon>
        <taxon>Halobacteriales</taxon>
        <taxon>Halorubellaceae</taxon>
        <taxon>Haloarchaeobius</taxon>
    </lineage>
</organism>
<keyword evidence="2" id="KW-0808">Transferase</keyword>
<dbReference type="EMBL" id="FNIA01000002">
    <property type="protein sequence ID" value="SDM42217.1"/>
    <property type="molecule type" value="Genomic_DNA"/>
</dbReference>
<gene>
    <name evidence="2" type="ORF">SAMN05192554_102113</name>
</gene>
<name>A0A1G9T3N0_9EURY</name>
<reference evidence="2 3" key="1">
    <citation type="submission" date="2016-10" db="EMBL/GenBank/DDBJ databases">
        <authorList>
            <person name="de Groot N.N."/>
        </authorList>
    </citation>
    <scope>NUCLEOTIDE SEQUENCE [LARGE SCALE GENOMIC DNA]</scope>
    <source>
        <strain evidence="3">EB21,IBRC-M 10013,KCTC 4048</strain>
    </source>
</reference>
<evidence type="ECO:0000313" key="2">
    <source>
        <dbReference type="EMBL" id="SDM42217.1"/>
    </source>
</evidence>
<protein>
    <submittedName>
        <fullName evidence="2">Glycosyltransferase involved in cell wall bisynthesis</fullName>
    </submittedName>
</protein>
<dbReference type="InterPro" id="IPR029044">
    <property type="entry name" value="Nucleotide-diphossugar_trans"/>
</dbReference>
<dbReference type="PANTHER" id="PTHR10859:SF91">
    <property type="entry name" value="DOLICHYL-PHOSPHATE BETA-GLUCOSYLTRANSFERASE"/>
    <property type="match status" value="1"/>
</dbReference>
<dbReference type="OrthoDB" id="11098at2157"/>
<feature type="domain" description="Glycosyltransferase 2-like" evidence="1">
    <location>
        <begin position="7"/>
        <end position="124"/>
    </location>
</feature>
<proteinExistence type="predicted"/>
<keyword evidence="3" id="KW-1185">Reference proteome</keyword>
<dbReference type="RefSeq" id="WP_089731510.1">
    <property type="nucleotide sequence ID" value="NZ_FNIA01000002.1"/>
</dbReference>
<dbReference type="Proteomes" id="UP000199370">
    <property type="component" value="Unassembled WGS sequence"/>
</dbReference>